<dbReference type="CDD" id="cd05233">
    <property type="entry name" value="SDR_c"/>
    <property type="match status" value="1"/>
</dbReference>
<dbReference type="InterPro" id="IPR036291">
    <property type="entry name" value="NAD(P)-bd_dom_sf"/>
</dbReference>
<dbReference type="InterPro" id="IPR002347">
    <property type="entry name" value="SDR_fam"/>
</dbReference>
<comment type="caution">
    <text evidence="3">The sequence shown here is derived from an EMBL/GenBank/DDBJ whole genome shotgun (WGS) entry which is preliminary data.</text>
</comment>
<keyword evidence="2" id="KW-0521">NADP</keyword>
<dbReference type="PANTHER" id="PTHR42760:SF122">
    <property type="entry name" value="NAD(P)-BINDING PROTEIN"/>
    <property type="match status" value="1"/>
</dbReference>
<evidence type="ECO:0000256" key="2">
    <source>
        <dbReference type="ARBA" id="ARBA00022857"/>
    </source>
</evidence>
<evidence type="ECO:0000256" key="1">
    <source>
        <dbReference type="ARBA" id="ARBA00006484"/>
    </source>
</evidence>
<evidence type="ECO:0000313" key="3">
    <source>
        <dbReference type="EMBL" id="KAH7055763.1"/>
    </source>
</evidence>
<proteinExistence type="inferred from homology"/>
<dbReference type="SUPFAM" id="SSF51735">
    <property type="entry name" value="NAD(P)-binding Rossmann-fold domains"/>
    <property type="match status" value="1"/>
</dbReference>
<dbReference type="Gene3D" id="3.40.50.720">
    <property type="entry name" value="NAD(P)-binding Rossmann-like Domain"/>
    <property type="match status" value="1"/>
</dbReference>
<dbReference type="Proteomes" id="UP000774617">
    <property type="component" value="Unassembled WGS sequence"/>
</dbReference>
<keyword evidence="4" id="KW-1185">Reference proteome</keyword>
<protein>
    <submittedName>
        <fullName evidence="3">Short chain dehydrogenase reductase</fullName>
    </submittedName>
</protein>
<evidence type="ECO:0000313" key="4">
    <source>
        <dbReference type="Proteomes" id="UP000774617"/>
    </source>
</evidence>
<organism evidence="3 4">
    <name type="scientific">Macrophomina phaseolina</name>
    <dbReference type="NCBI Taxonomy" id="35725"/>
    <lineage>
        <taxon>Eukaryota</taxon>
        <taxon>Fungi</taxon>
        <taxon>Dikarya</taxon>
        <taxon>Ascomycota</taxon>
        <taxon>Pezizomycotina</taxon>
        <taxon>Dothideomycetes</taxon>
        <taxon>Dothideomycetes incertae sedis</taxon>
        <taxon>Botryosphaeriales</taxon>
        <taxon>Botryosphaeriaceae</taxon>
        <taxon>Macrophomina</taxon>
    </lineage>
</organism>
<comment type="similarity">
    <text evidence="1">Belongs to the short-chain dehydrogenases/reductases (SDR) family.</text>
</comment>
<sequence length="288" mass="29378">MSNSHRVPRSLAGKVAIVTGAGSAGSGIGNGRAAAILLAEDGCAVLCVDRDAAAAAATVDMIRADRSSSRPSLGTQAAACAADVSVPAECERVVRTAVETFGRLDILVNNVGILGAGGDATAVEPEGWEHGMRVNVGSMVWMAKHAIPAMLRNDRAEGGGLRGSVVNIGSVAGLGGGIGDLLYPVSKGAVVNLTQSMAFQHGKDGIRVNCVCPGAVWTPLISENPLANENTRKARGKLNLLGVEGTGWDTGYAVRWLAGPESRWITGVILPVDGGLSSTLPSHLPGTE</sequence>
<dbReference type="PROSITE" id="PS00061">
    <property type="entry name" value="ADH_SHORT"/>
    <property type="match status" value="1"/>
</dbReference>
<dbReference type="PANTHER" id="PTHR42760">
    <property type="entry name" value="SHORT-CHAIN DEHYDROGENASES/REDUCTASES FAMILY MEMBER"/>
    <property type="match status" value="1"/>
</dbReference>
<accession>A0ABQ8GK16</accession>
<dbReference type="PRINTS" id="PR00080">
    <property type="entry name" value="SDRFAMILY"/>
</dbReference>
<name>A0ABQ8GK16_9PEZI</name>
<dbReference type="InterPro" id="IPR020904">
    <property type="entry name" value="Sc_DH/Rdtase_CS"/>
</dbReference>
<reference evidence="3 4" key="1">
    <citation type="journal article" date="2021" name="Nat. Commun.">
        <title>Genetic determinants of endophytism in the Arabidopsis root mycobiome.</title>
        <authorList>
            <person name="Mesny F."/>
            <person name="Miyauchi S."/>
            <person name="Thiergart T."/>
            <person name="Pickel B."/>
            <person name="Atanasova L."/>
            <person name="Karlsson M."/>
            <person name="Huettel B."/>
            <person name="Barry K.W."/>
            <person name="Haridas S."/>
            <person name="Chen C."/>
            <person name="Bauer D."/>
            <person name="Andreopoulos W."/>
            <person name="Pangilinan J."/>
            <person name="LaButti K."/>
            <person name="Riley R."/>
            <person name="Lipzen A."/>
            <person name="Clum A."/>
            <person name="Drula E."/>
            <person name="Henrissat B."/>
            <person name="Kohler A."/>
            <person name="Grigoriev I.V."/>
            <person name="Martin F.M."/>
            <person name="Hacquard S."/>
        </authorList>
    </citation>
    <scope>NUCLEOTIDE SEQUENCE [LARGE SCALE GENOMIC DNA]</scope>
    <source>
        <strain evidence="3 4">MPI-SDFR-AT-0080</strain>
    </source>
</reference>
<gene>
    <name evidence="3" type="ORF">B0J12DRAFT_429871</name>
</gene>
<dbReference type="Pfam" id="PF13561">
    <property type="entry name" value="adh_short_C2"/>
    <property type="match status" value="1"/>
</dbReference>
<dbReference type="EMBL" id="JAGTJR010000008">
    <property type="protein sequence ID" value="KAH7055763.1"/>
    <property type="molecule type" value="Genomic_DNA"/>
</dbReference>
<dbReference type="PRINTS" id="PR00081">
    <property type="entry name" value="GDHRDH"/>
</dbReference>